<keyword evidence="1" id="KW-1133">Transmembrane helix</keyword>
<evidence type="ECO:0000313" key="2">
    <source>
        <dbReference type="EMBL" id="KKW33460.1"/>
    </source>
</evidence>
<evidence type="ECO:0000256" key="1">
    <source>
        <dbReference type="SAM" id="Phobius"/>
    </source>
</evidence>
<protein>
    <submittedName>
        <fullName evidence="2">Uncharacterized protein</fullName>
    </submittedName>
</protein>
<accession>A0A0G1XRC9</accession>
<reference evidence="2 3" key="1">
    <citation type="journal article" date="2015" name="Nature">
        <title>rRNA introns, odd ribosomes, and small enigmatic genomes across a large radiation of phyla.</title>
        <authorList>
            <person name="Brown C.T."/>
            <person name="Hug L.A."/>
            <person name="Thomas B.C."/>
            <person name="Sharon I."/>
            <person name="Castelle C.J."/>
            <person name="Singh A."/>
            <person name="Wilkins M.J."/>
            <person name="Williams K.H."/>
            <person name="Banfield J.F."/>
        </authorList>
    </citation>
    <scope>NUCLEOTIDE SEQUENCE [LARGE SCALE GENOMIC DNA]</scope>
</reference>
<proteinExistence type="predicted"/>
<evidence type="ECO:0000313" key="3">
    <source>
        <dbReference type="Proteomes" id="UP000034054"/>
    </source>
</evidence>
<feature type="transmembrane region" description="Helical" evidence="1">
    <location>
        <begin position="41"/>
        <end position="64"/>
    </location>
</feature>
<dbReference type="Proteomes" id="UP000034054">
    <property type="component" value="Unassembled WGS sequence"/>
</dbReference>
<gene>
    <name evidence="2" type="ORF">UY76_C0002G0014</name>
</gene>
<name>A0A0G1XRC9_9BACT</name>
<organism evidence="2 3">
    <name type="scientific">Candidatus Uhrbacteria bacterium GW2011_GWA2_52_8d</name>
    <dbReference type="NCBI Taxonomy" id="1618979"/>
    <lineage>
        <taxon>Bacteria</taxon>
        <taxon>Candidatus Uhriibacteriota</taxon>
    </lineage>
</organism>
<comment type="caution">
    <text evidence="2">The sequence shown here is derived from an EMBL/GenBank/DDBJ whole genome shotgun (WGS) entry which is preliminary data.</text>
</comment>
<dbReference type="AlphaFoldDB" id="A0A0G1XRC9"/>
<dbReference type="EMBL" id="LCRH01000002">
    <property type="protein sequence ID" value="KKW33460.1"/>
    <property type="molecule type" value="Genomic_DNA"/>
</dbReference>
<keyword evidence="1" id="KW-0812">Transmembrane</keyword>
<sequence length="438" mass="48304">MVEDVQDLPHEVLAHREPPNMQHLNIPLSRHTKTTRRNRQVVWLMVSALLVGAFVIFRLGAWWFSRGAILSLAPSDTVLALELHLNEKTKPFLTQWLDGIPLISERELELKDLSPYTHGDLAVFVTKTGERSVALRTSKEELPADLFTQYGISMQEQGAFVLLSSSLAPMSGTSAFVRRPFLPSLGETWLGRAVFPDVELGGNLFVSADEMTLDLPTSQKASLESSVIENSSLSLMNLVWGEDGSSLDGLKRLTTNSLFLQKDTEMSVVIRSGEQGLETLIAVSGSELNSTTIVQELEKIGAFARPTLVTQTLPDGSSLDEIMIQTDLVSVEEVSTSVGLSYRVPIGGGESILATVHEDSLLFSNNQKLLEDYAKTSETSSSNCSMLTNWLDPTFLLLQTELDHLNPDLALLDRALSEFSAISFEVKKYSTTIHFCRT</sequence>
<keyword evidence="1" id="KW-0472">Membrane</keyword>